<comment type="caution">
    <text evidence="7">The sequence shown here is derived from an EMBL/GenBank/DDBJ whole genome shotgun (WGS) entry which is preliminary data.</text>
</comment>
<evidence type="ECO:0000259" key="5">
    <source>
        <dbReference type="Pfam" id="PF22939"/>
    </source>
</evidence>
<gene>
    <name evidence="7" type="ORF">QQS21_005178</name>
</gene>
<evidence type="ECO:0000256" key="3">
    <source>
        <dbReference type="SAM" id="MobiDB-lite"/>
    </source>
</evidence>
<dbReference type="Gene3D" id="3.40.50.300">
    <property type="entry name" value="P-loop containing nucleotide triphosphate hydrolases"/>
    <property type="match status" value="1"/>
</dbReference>
<dbReference type="SUPFAM" id="SSF52540">
    <property type="entry name" value="P-loop containing nucleoside triphosphate hydrolases"/>
    <property type="match status" value="1"/>
</dbReference>
<evidence type="ECO:0008006" key="9">
    <source>
        <dbReference type="Google" id="ProtNLM"/>
    </source>
</evidence>
<keyword evidence="8" id="KW-1185">Reference proteome</keyword>
<evidence type="ECO:0000256" key="1">
    <source>
        <dbReference type="ARBA" id="ARBA00007920"/>
    </source>
</evidence>
<evidence type="ECO:0000259" key="6">
    <source>
        <dbReference type="Pfam" id="PF24883"/>
    </source>
</evidence>
<accession>A0AAJ0G139</accession>
<evidence type="ECO:0000256" key="2">
    <source>
        <dbReference type="ARBA" id="ARBA00022737"/>
    </source>
</evidence>
<feature type="compositionally biased region" description="Low complexity" evidence="3">
    <location>
        <begin position="36"/>
        <end position="50"/>
    </location>
</feature>
<dbReference type="InterPro" id="IPR001680">
    <property type="entry name" value="WD40_rpt"/>
</dbReference>
<dbReference type="Pfam" id="PF05057">
    <property type="entry name" value="DUF676"/>
    <property type="match status" value="1"/>
</dbReference>
<dbReference type="PANTHER" id="PTHR10039">
    <property type="entry name" value="AMELOGENIN"/>
    <property type="match status" value="1"/>
</dbReference>
<dbReference type="Proteomes" id="UP001251528">
    <property type="component" value="Unassembled WGS sequence"/>
</dbReference>
<organism evidence="7 8">
    <name type="scientific">Conoideocrella luteorostrata</name>
    <dbReference type="NCBI Taxonomy" id="1105319"/>
    <lineage>
        <taxon>Eukaryota</taxon>
        <taxon>Fungi</taxon>
        <taxon>Dikarya</taxon>
        <taxon>Ascomycota</taxon>
        <taxon>Pezizomycotina</taxon>
        <taxon>Sordariomycetes</taxon>
        <taxon>Hypocreomycetidae</taxon>
        <taxon>Hypocreales</taxon>
        <taxon>Clavicipitaceae</taxon>
        <taxon>Conoideocrella</taxon>
    </lineage>
</organism>
<dbReference type="SMART" id="SM00320">
    <property type="entry name" value="WD40"/>
    <property type="match status" value="7"/>
</dbReference>
<evidence type="ECO:0000259" key="4">
    <source>
        <dbReference type="Pfam" id="PF05057"/>
    </source>
</evidence>
<dbReference type="InterPro" id="IPR015943">
    <property type="entry name" value="WD40/YVTN_repeat-like_dom_sf"/>
</dbReference>
<keyword evidence="2" id="KW-0677">Repeat</keyword>
<dbReference type="InterPro" id="IPR056884">
    <property type="entry name" value="NPHP3-like_N"/>
</dbReference>
<feature type="domain" description="GPI inositol-deacylase winged helix" evidence="5">
    <location>
        <begin position="665"/>
        <end position="751"/>
    </location>
</feature>
<sequence length="1673" mass="186696">MSRDSKYLQSSSLDASSSKLTPGASNASTKSSGSALGRKLSSLLPSSRKSTPQGSLRDKNEYGLSTVFQPEGSAGVIADFVFVHGLGGGSSTTWSIKSKPESFWPKEWLPRDPDFDGIRVHSFGYNANWRKREKSPLDVHAFGQSLVEDLLSDPKIKASNTPIVLIGHSMGGLVIKKACILSKTNSDYAHLANRFHSFYFLGTPHRGASLAKVLNNLLRISGTGRRPYIAGLESQSEMIRTLNDGFRVNYSGIHLHTFYESQPTPPLGLIVDAESATLGYAEERSQLLNANHKNLTKFESATDSNYRSLRNRLASTVQQIRDERGSAIGSPRLPGYHEDMAPSSLLNNVLTCPEPEMQSLSLLQSHADHDQLETIRAYLSVDQSPDDILSSLDDTRLKGSCTWLPEKSLFQQWRCSSTARHFLLKGPPASGKSTMSSFIVEYLKGCGSPVCCYFFKSGEEATSNFSSFLRSMAYQMARVNPSVRHVLFQQAQCGPAIETRNQKSIWHNIYMNCVFQKDLGQMHFWVIDALDEAAERGYADEFFRFLLKIDREVPLKIFITSRPTFALDTLSAQLPTVTQLMTPDDYAGDMRQYVETWSANLPVADASEREMFVENIVDRSGGCFLWTVLVIRKLQEVLTVEEIHEVLREVPQKMNELYQHNIKKMEASRSRTAVKHIIVWTICAVQRLTVDEMKDAIKLSQGITLARDLRTSLQYLCGQFLDVDKHACIHVVHETARAFLTDPNLDSEFRVDYAEGHTIIAIACFDYLLGDDLKHSRWRRSSAMSLVQKNSMTDYVCLRWSEHIMRSSSSSDHLFDLLVKFFQTNVLSWIERVAQLKDLDCLNRTTRHLSSFLGRRTKYVPMLPRDLKAWVVDLPRIVTQFGANLLNDPSAIHTLIPPFCPRDSAIHRQFGYAEDGIKLVGAWNSGWDDRICSISYHETYPKAVSARDHRFAVGLADGLIKLYRMSTCEEDVTLEHGEPPSVLEFGPTTRFLASAGLKHVRLWETRTGKQLLHISTPSQILALSFNETETCLIVASRSRHLSVYQISDGARLCHLQWTDSFVETKYSGYPPSPSDVHISVELQVMAIIYRSKPVQLWSLESHRPIGACIRPSTHKHSNAGHLVHSAAFNPVPAHPGLLVTYWDDFVAVYDVKTCKTLASMSTSLDKVAIAPNGKTFAGSDGTGSIKILDFETLQVLHRIQDQTDTVSSLAFSSDSLQIIDVRHTHANVWKPLVLVSQDSDSQSSEPSESVNQIVDEMSVSTVDESAVISSLYYCEESRIAFCGRNDGSVDTCNLDDPEKPMRNLYKHRGTFTSITCIGWAYRPRIAASADTSGKVRVMQITTGSRREWSAGIIFEAQLDQGQAINQVAVRPEGSYVLVSSSESDSVWSITTMKLVATRTSRRRTAWKWFIRPSTTSQLLLFNDKVLKLFDWADLAEIAASEPASISGELERLEPQRKPCVDADAISISSEGDDLVFTQKIHYSHQALQAVSYHPSPLTKVHVFDISSLGPYPILSASPPTHMNSSSTSSHLSPFSSPSHLSSSSLGPEFRNWFSDSPLASPPSGALSERRSSIRNVAEIPDVEIVIGTVKRFNSWFLVFISRLSWVCTVELGGGGGKVPDTFQKHFFVPSVWRTANACLICKICRGQDIIFVHQDGVIVIKNGLDNGQHVPFK</sequence>
<dbReference type="EMBL" id="JASWJB010000083">
    <property type="protein sequence ID" value="KAK2600092.1"/>
    <property type="molecule type" value="Genomic_DNA"/>
</dbReference>
<feature type="region of interest" description="Disordered" evidence="3">
    <location>
        <begin position="1"/>
        <end position="59"/>
    </location>
</feature>
<protein>
    <recommendedName>
        <fullName evidence="9">GPI inositol-deacylase</fullName>
    </recommendedName>
</protein>
<reference evidence="7" key="1">
    <citation type="submission" date="2023-06" db="EMBL/GenBank/DDBJ databases">
        <title>Conoideocrella luteorostrata (Hypocreales: Clavicipitaceae), a potential biocontrol fungus for elongate hemlock scale in United States Christmas tree production areas.</title>
        <authorList>
            <person name="Barrett H."/>
            <person name="Lovett B."/>
            <person name="Macias A.M."/>
            <person name="Stajich J.E."/>
            <person name="Kasson M.T."/>
        </authorList>
    </citation>
    <scope>NUCLEOTIDE SEQUENCE</scope>
    <source>
        <strain evidence="7">ARSEF 14590</strain>
    </source>
</reference>
<dbReference type="InterPro" id="IPR007751">
    <property type="entry name" value="DUF676_lipase-like"/>
</dbReference>
<name>A0AAJ0G139_9HYPO</name>
<dbReference type="InterPro" id="IPR036322">
    <property type="entry name" value="WD40_repeat_dom_sf"/>
</dbReference>
<dbReference type="InterPro" id="IPR027417">
    <property type="entry name" value="P-loop_NTPase"/>
</dbReference>
<dbReference type="Gene3D" id="3.40.50.1820">
    <property type="entry name" value="alpha/beta hydrolase"/>
    <property type="match status" value="1"/>
</dbReference>
<feature type="domain" description="DUF676" evidence="4">
    <location>
        <begin position="80"/>
        <end position="209"/>
    </location>
</feature>
<evidence type="ECO:0000313" key="7">
    <source>
        <dbReference type="EMBL" id="KAK2600092.1"/>
    </source>
</evidence>
<dbReference type="Pfam" id="PF24883">
    <property type="entry name" value="NPHP3_N"/>
    <property type="match status" value="1"/>
</dbReference>
<feature type="compositionally biased region" description="Polar residues" evidence="3">
    <location>
        <begin position="23"/>
        <end position="34"/>
    </location>
</feature>
<dbReference type="SUPFAM" id="SSF53474">
    <property type="entry name" value="alpha/beta-Hydrolases"/>
    <property type="match status" value="1"/>
</dbReference>
<dbReference type="InterPro" id="IPR054471">
    <property type="entry name" value="GPIID_WHD"/>
</dbReference>
<dbReference type="Gene3D" id="2.130.10.10">
    <property type="entry name" value="YVTN repeat-like/Quinoprotein amine dehydrogenase"/>
    <property type="match status" value="3"/>
</dbReference>
<dbReference type="SUPFAM" id="SSF50978">
    <property type="entry name" value="WD40 repeat-like"/>
    <property type="match status" value="2"/>
</dbReference>
<feature type="domain" description="Nephrocystin 3-like N-terminal" evidence="6">
    <location>
        <begin position="399"/>
        <end position="562"/>
    </location>
</feature>
<proteinExistence type="inferred from homology"/>
<dbReference type="PANTHER" id="PTHR10039:SF16">
    <property type="entry name" value="GPI INOSITOL-DEACYLASE"/>
    <property type="match status" value="1"/>
</dbReference>
<dbReference type="InterPro" id="IPR029058">
    <property type="entry name" value="AB_hydrolase_fold"/>
</dbReference>
<dbReference type="Pfam" id="PF22939">
    <property type="entry name" value="WHD_GPIID"/>
    <property type="match status" value="1"/>
</dbReference>
<evidence type="ECO:0000313" key="8">
    <source>
        <dbReference type="Proteomes" id="UP001251528"/>
    </source>
</evidence>
<comment type="similarity">
    <text evidence="1">Belongs to the putative lipase ROG1 family.</text>
</comment>
<feature type="compositionally biased region" description="Low complexity" evidence="3">
    <location>
        <begin position="7"/>
        <end position="20"/>
    </location>
</feature>